<keyword evidence="3" id="KW-1185">Reference proteome</keyword>
<name>A0A7K7WMY5_9AVES</name>
<feature type="domain" description="Protein-arginine deiminase C-terminal" evidence="1">
    <location>
        <begin position="1"/>
        <end position="286"/>
    </location>
</feature>
<dbReference type="GO" id="GO:0140794">
    <property type="term" value="F:histone arginine deiminase activity"/>
    <property type="evidence" value="ECO:0007669"/>
    <property type="project" value="TreeGrafter"/>
</dbReference>
<evidence type="ECO:0000313" key="2">
    <source>
        <dbReference type="EMBL" id="NXA54559.1"/>
    </source>
</evidence>
<evidence type="ECO:0000259" key="1">
    <source>
        <dbReference type="Pfam" id="PF03068"/>
    </source>
</evidence>
<protein>
    <submittedName>
        <fullName evidence="2">PADI2 deiminase</fullName>
    </submittedName>
</protein>
<feature type="non-terminal residue" evidence="2">
    <location>
        <position position="1"/>
    </location>
</feature>
<feature type="non-terminal residue" evidence="2">
    <location>
        <position position="289"/>
    </location>
</feature>
<dbReference type="PANTHER" id="PTHR10837:SF12">
    <property type="entry name" value="PROTEIN-ARGININE DEIMINASE TYPE-2"/>
    <property type="match status" value="1"/>
</dbReference>
<proteinExistence type="predicted"/>
<dbReference type="GO" id="GO:0005509">
    <property type="term" value="F:calcium ion binding"/>
    <property type="evidence" value="ECO:0007669"/>
    <property type="project" value="InterPro"/>
</dbReference>
<evidence type="ECO:0000313" key="3">
    <source>
        <dbReference type="Proteomes" id="UP000531559"/>
    </source>
</evidence>
<dbReference type="Pfam" id="PF03068">
    <property type="entry name" value="PAD"/>
    <property type="match status" value="1"/>
</dbReference>
<comment type="caution">
    <text evidence="2">The sequence shown here is derived from an EMBL/GenBank/DDBJ whole genome shotgun (WGS) entry which is preliminary data.</text>
</comment>
<accession>A0A7K7WMY5</accession>
<dbReference type="Proteomes" id="UP000531559">
    <property type="component" value="Unassembled WGS sequence"/>
</dbReference>
<dbReference type="EMBL" id="VZSV01000230">
    <property type="protein sequence ID" value="NXA54559.1"/>
    <property type="molecule type" value="Genomic_DNA"/>
</dbReference>
<gene>
    <name evidence="2" type="primary">Padi2_1</name>
    <name evidence="2" type="ORF">NOTJUL_R02335</name>
</gene>
<dbReference type="Gene3D" id="3.75.10.10">
    <property type="entry name" value="L-arginine/glycine Amidinotransferase, Chain A"/>
    <property type="match status" value="1"/>
</dbReference>
<dbReference type="AlphaFoldDB" id="A0A7K7WMY5"/>
<dbReference type="OrthoDB" id="5102063at2759"/>
<dbReference type="SUPFAM" id="SSF55909">
    <property type="entry name" value="Pentein"/>
    <property type="match status" value="1"/>
</dbReference>
<dbReference type="PANTHER" id="PTHR10837">
    <property type="entry name" value="PEPTIDYLARGININE DEIMINASE"/>
    <property type="match status" value="1"/>
</dbReference>
<reference evidence="2 3" key="1">
    <citation type="submission" date="2019-09" db="EMBL/GenBank/DDBJ databases">
        <title>Bird 10,000 Genomes (B10K) Project - Family phase.</title>
        <authorList>
            <person name="Zhang G."/>
        </authorList>
    </citation>
    <scope>NUCLEOTIDE SEQUENCE [LARGE SCALE GENOMIC DNA]</scope>
    <source>
        <strain evidence="2">B10K-MSB-01</strain>
    </source>
</reference>
<dbReference type="InterPro" id="IPR013530">
    <property type="entry name" value="PAD_C"/>
</dbReference>
<sequence length="289" mass="32473">GPDFGYVTREPLFEAVTSLDSFGNLEVSPPVTVGGREYPLGRILIGSSFPTAAGRRMTKVVRDFLYAQQVQFPVELYSDWLTVGHVDEFVTFVPSPDVKGFRMLMASPTACYRLFREKQKEGQGEAAMFKGKGAPVGRCQSYSGMDTKRVTINKVLSNDVLVQQNQYVQRCIDWNRDILKKELGLAESDIIDLPALFRMDRDGKATAYFPNMVNMIVLSRHLGIPKPFGPIVEGECCLEQHVRSLLEPLGLACSFIDDISSYHKNLGDVHCGTNVQRRPFSFEWWHVAP</sequence>
<dbReference type="InterPro" id="IPR004303">
    <property type="entry name" value="PAD"/>
</dbReference>
<organism evidence="2 3">
    <name type="scientific">Nothocercus julius</name>
    <dbReference type="NCBI Taxonomy" id="2585813"/>
    <lineage>
        <taxon>Eukaryota</taxon>
        <taxon>Metazoa</taxon>
        <taxon>Chordata</taxon>
        <taxon>Craniata</taxon>
        <taxon>Vertebrata</taxon>
        <taxon>Euteleostomi</taxon>
        <taxon>Archelosauria</taxon>
        <taxon>Archosauria</taxon>
        <taxon>Dinosauria</taxon>
        <taxon>Saurischia</taxon>
        <taxon>Theropoda</taxon>
        <taxon>Coelurosauria</taxon>
        <taxon>Aves</taxon>
        <taxon>Palaeognathae</taxon>
        <taxon>Tinamiformes</taxon>
        <taxon>Tinamidae</taxon>
        <taxon>Nothocercus</taxon>
    </lineage>
</organism>
<dbReference type="GO" id="GO:0005634">
    <property type="term" value="C:nucleus"/>
    <property type="evidence" value="ECO:0007669"/>
    <property type="project" value="TreeGrafter"/>
</dbReference>
<dbReference type="GO" id="GO:0005737">
    <property type="term" value="C:cytoplasm"/>
    <property type="evidence" value="ECO:0007669"/>
    <property type="project" value="InterPro"/>
</dbReference>